<feature type="signal peptide" evidence="1">
    <location>
        <begin position="1"/>
        <end position="17"/>
    </location>
</feature>
<dbReference type="RefSeq" id="WP_126762599.1">
    <property type="nucleotide sequence ID" value="NZ_JBHLTZ010000004.1"/>
</dbReference>
<reference evidence="3" key="1">
    <citation type="journal article" date="2018" name="Front. Microbiol.">
        <title>Genome-Based Analysis Reveals the Taxonomy and Diversity of the Family Idiomarinaceae.</title>
        <authorList>
            <person name="Liu Y."/>
            <person name="Lai Q."/>
            <person name="Shao Z."/>
        </authorList>
    </citation>
    <scope>NUCLEOTIDE SEQUENCE [LARGE SCALE GENOMIC DNA]</scope>
    <source>
        <strain evidence="3">BH195</strain>
    </source>
</reference>
<dbReference type="PANTHER" id="PTHR34387:SF2">
    <property type="entry name" value="SLR1258 PROTEIN"/>
    <property type="match status" value="1"/>
</dbReference>
<proteinExistence type="predicted"/>
<evidence type="ECO:0008006" key="4">
    <source>
        <dbReference type="Google" id="ProtNLM"/>
    </source>
</evidence>
<dbReference type="InterPro" id="IPR052022">
    <property type="entry name" value="26kDa_periplasmic_antigen"/>
</dbReference>
<dbReference type="Gene3D" id="3.30.70.2970">
    <property type="entry name" value="Protein of unknown function (DUF541), domain 2"/>
    <property type="match status" value="1"/>
</dbReference>
<dbReference type="PANTHER" id="PTHR34387">
    <property type="entry name" value="SLR1258 PROTEIN"/>
    <property type="match status" value="1"/>
</dbReference>
<dbReference type="InterPro" id="IPR007497">
    <property type="entry name" value="SIMPL/DUF541"/>
</dbReference>
<evidence type="ECO:0000256" key="1">
    <source>
        <dbReference type="SAM" id="SignalP"/>
    </source>
</evidence>
<dbReference type="AlphaFoldDB" id="A0A432Y1N8"/>
<accession>A0A432Y1N8</accession>
<name>A0A432Y1N8_9GAMM</name>
<gene>
    <name evidence="2" type="ORF">CWI69_05505</name>
</gene>
<evidence type="ECO:0000313" key="3">
    <source>
        <dbReference type="Proteomes" id="UP000287198"/>
    </source>
</evidence>
<comment type="caution">
    <text evidence="2">The sequence shown here is derived from an EMBL/GenBank/DDBJ whole genome shotgun (WGS) entry which is preliminary data.</text>
</comment>
<dbReference type="OrthoDB" id="6381835at2"/>
<dbReference type="PROSITE" id="PS51257">
    <property type="entry name" value="PROKAR_LIPOPROTEIN"/>
    <property type="match status" value="1"/>
</dbReference>
<keyword evidence="3" id="KW-1185">Reference proteome</keyword>
<organism evidence="2 3">
    <name type="scientific">Pseudidiomarina halophila</name>
    <dbReference type="NCBI Taxonomy" id="1449799"/>
    <lineage>
        <taxon>Bacteria</taxon>
        <taxon>Pseudomonadati</taxon>
        <taxon>Pseudomonadota</taxon>
        <taxon>Gammaproteobacteria</taxon>
        <taxon>Alteromonadales</taxon>
        <taxon>Idiomarinaceae</taxon>
        <taxon>Pseudidiomarina</taxon>
    </lineage>
</organism>
<protein>
    <recommendedName>
        <fullName evidence="4">SIMPL domain-containing protein</fullName>
    </recommendedName>
</protein>
<dbReference type="Pfam" id="PF04402">
    <property type="entry name" value="SIMPL"/>
    <property type="match status" value="1"/>
</dbReference>
<dbReference type="GO" id="GO:0006974">
    <property type="term" value="P:DNA damage response"/>
    <property type="evidence" value="ECO:0007669"/>
    <property type="project" value="TreeGrafter"/>
</dbReference>
<keyword evidence="1" id="KW-0732">Signal</keyword>
<dbReference type="EMBL" id="PIPW01000001">
    <property type="protein sequence ID" value="RUO54855.1"/>
    <property type="molecule type" value="Genomic_DNA"/>
</dbReference>
<dbReference type="Gene3D" id="3.30.110.170">
    <property type="entry name" value="Protein of unknown function (DUF541), domain 1"/>
    <property type="match status" value="1"/>
</dbReference>
<sequence>MQRLLVILLFSSTLALTGCQPVSQPTATKTPSPTLAVSGNAAVEAVPDRLQLSLSVERTGQDIPSLKTEVDGITATLIDYLREQGIHDDHIKSFAVRIHPQYRYDDGQQQLTGYQVARRMTIDFLQPEQHSPFLEYALQVGVQRVDEPHYTLSNADALYQQALTEALQLARQKADKLAAAAGVSIIGVETIHENSNQAPVVRYRVAQAEMSADVSLPGQQSVEARVDVVYRLSDQN</sequence>
<dbReference type="Proteomes" id="UP000287198">
    <property type="component" value="Unassembled WGS sequence"/>
</dbReference>
<evidence type="ECO:0000313" key="2">
    <source>
        <dbReference type="EMBL" id="RUO54855.1"/>
    </source>
</evidence>
<feature type="chain" id="PRO_5019243334" description="SIMPL domain-containing protein" evidence="1">
    <location>
        <begin position="18"/>
        <end position="236"/>
    </location>
</feature>